<dbReference type="Pfam" id="PF00563">
    <property type="entry name" value="EAL"/>
    <property type="match status" value="1"/>
</dbReference>
<evidence type="ECO:0000259" key="1">
    <source>
        <dbReference type="PROSITE" id="PS50883"/>
    </source>
</evidence>
<organism evidence="2">
    <name type="scientific">marine sediment metagenome</name>
    <dbReference type="NCBI Taxonomy" id="412755"/>
    <lineage>
        <taxon>unclassified sequences</taxon>
        <taxon>metagenomes</taxon>
        <taxon>ecological metagenomes</taxon>
    </lineage>
</organism>
<dbReference type="InterPro" id="IPR001633">
    <property type="entry name" value="EAL_dom"/>
</dbReference>
<name>A0A0F9HIY4_9ZZZZ</name>
<comment type="caution">
    <text evidence="2">The sequence shown here is derived from an EMBL/GenBank/DDBJ whole genome shotgun (WGS) entry which is preliminary data.</text>
</comment>
<feature type="non-terminal residue" evidence="2">
    <location>
        <position position="275"/>
    </location>
</feature>
<protein>
    <recommendedName>
        <fullName evidence="1">EAL domain-containing protein</fullName>
    </recommendedName>
</protein>
<dbReference type="InterPro" id="IPR050706">
    <property type="entry name" value="Cyclic-di-GMP_PDE-like"/>
</dbReference>
<dbReference type="PANTHER" id="PTHR33121:SF76">
    <property type="entry name" value="SIGNALING PROTEIN"/>
    <property type="match status" value="1"/>
</dbReference>
<dbReference type="InterPro" id="IPR035919">
    <property type="entry name" value="EAL_sf"/>
</dbReference>
<sequence>MSNWAHNDEVVTNLLRHGFYSTVFQPIVDAAEGSPFGYEALLRGPVGTPFESPGPLFNRDGQLSGNVLLQLDMACVGSALRTARLLHPETRLFINILSSTLLEISNDLTGFHGLLSEVGISPSRIVFEVSESTGMENTMEVARCAKLFRRDGFGFALDDIGVRSPYLYHILWLEPEFVKLDRTFIKDVDSFDRKRDLVEGIVLMASKMGAALVVEGVESKQEYETLKGLGVGYMQGFLFGRPVGAEDCEKLDPGFIRELYRAANGANGHPDIGRD</sequence>
<evidence type="ECO:0000313" key="2">
    <source>
        <dbReference type="EMBL" id="KKL81640.1"/>
    </source>
</evidence>
<dbReference type="Gene3D" id="3.20.20.450">
    <property type="entry name" value="EAL domain"/>
    <property type="match status" value="1"/>
</dbReference>
<reference evidence="2" key="1">
    <citation type="journal article" date="2015" name="Nature">
        <title>Complex archaea that bridge the gap between prokaryotes and eukaryotes.</title>
        <authorList>
            <person name="Spang A."/>
            <person name="Saw J.H."/>
            <person name="Jorgensen S.L."/>
            <person name="Zaremba-Niedzwiedzka K."/>
            <person name="Martijn J."/>
            <person name="Lind A.E."/>
            <person name="van Eijk R."/>
            <person name="Schleper C."/>
            <person name="Guy L."/>
            <person name="Ettema T.J."/>
        </authorList>
    </citation>
    <scope>NUCLEOTIDE SEQUENCE</scope>
</reference>
<dbReference type="SUPFAM" id="SSF141868">
    <property type="entry name" value="EAL domain-like"/>
    <property type="match status" value="1"/>
</dbReference>
<dbReference type="PROSITE" id="PS50883">
    <property type="entry name" value="EAL"/>
    <property type="match status" value="1"/>
</dbReference>
<dbReference type="PANTHER" id="PTHR33121">
    <property type="entry name" value="CYCLIC DI-GMP PHOSPHODIESTERASE PDEF"/>
    <property type="match status" value="1"/>
</dbReference>
<dbReference type="CDD" id="cd01948">
    <property type="entry name" value="EAL"/>
    <property type="match status" value="1"/>
</dbReference>
<proteinExistence type="predicted"/>
<dbReference type="EMBL" id="LAZR01022508">
    <property type="protein sequence ID" value="KKL81640.1"/>
    <property type="molecule type" value="Genomic_DNA"/>
</dbReference>
<dbReference type="GO" id="GO:0071111">
    <property type="term" value="F:cyclic-guanylate-specific phosphodiesterase activity"/>
    <property type="evidence" value="ECO:0007669"/>
    <property type="project" value="InterPro"/>
</dbReference>
<dbReference type="SMART" id="SM00052">
    <property type="entry name" value="EAL"/>
    <property type="match status" value="1"/>
</dbReference>
<accession>A0A0F9HIY4</accession>
<dbReference type="AlphaFoldDB" id="A0A0F9HIY4"/>
<gene>
    <name evidence="2" type="ORF">LCGC14_1992760</name>
</gene>
<feature type="domain" description="EAL" evidence="1">
    <location>
        <begin position="3"/>
        <end position="256"/>
    </location>
</feature>